<evidence type="ECO:0000313" key="8">
    <source>
        <dbReference type="Proteomes" id="UP001165444"/>
    </source>
</evidence>
<feature type="transmembrane region" description="Helical" evidence="6">
    <location>
        <begin position="415"/>
        <end position="432"/>
    </location>
</feature>
<accession>A0ABT0C4E1</accession>
<proteinExistence type="predicted"/>
<evidence type="ECO:0000256" key="1">
    <source>
        <dbReference type="ARBA" id="ARBA00004651"/>
    </source>
</evidence>
<name>A0ABT0C4E1_9BACT</name>
<evidence type="ECO:0000256" key="6">
    <source>
        <dbReference type="SAM" id="Phobius"/>
    </source>
</evidence>
<dbReference type="PANTHER" id="PTHR33529:SF6">
    <property type="entry name" value="YJGP_YJGQ FAMILY PERMEASE"/>
    <property type="match status" value="1"/>
</dbReference>
<evidence type="ECO:0000256" key="4">
    <source>
        <dbReference type="ARBA" id="ARBA00022989"/>
    </source>
</evidence>
<evidence type="ECO:0000256" key="5">
    <source>
        <dbReference type="ARBA" id="ARBA00023136"/>
    </source>
</evidence>
<evidence type="ECO:0000313" key="7">
    <source>
        <dbReference type="EMBL" id="MCJ2381883.1"/>
    </source>
</evidence>
<feature type="transmembrane region" description="Helical" evidence="6">
    <location>
        <begin position="98"/>
        <end position="120"/>
    </location>
</feature>
<feature type="transmembrane region" description="Helical" evidence="6">
    <location>
        <begin position="595"/>
        <end position="615"/>
    </location>
</feature>
<reference evidence="7 8" key="1">
    <citation type="submission" date="2022-03" db="EMBL/GenBank/DDBJ databases">
        <title>Parabacteroides sp. nov. isolated from swine feces.</title>
        <authorList>
            <person name="Bak J.E."/>
        </authorList>
    </citation>
    <scope>NUCLEOTIDE SEQUENCE [LARGE SCALE GENOMIC DNA]</scope>
    <source>
        <strain evidence="7 8">AGMB00274</strain>
    </source>
</reference>
<feature type="transmembrane region" description="Helical" evidence="6">
    <location>
        <begin position="390"/>
        <end position="409"/>
    </location>
</feature>
<organism evidence="7 8">
    <name type="scientific">Parabacteroides faecalis</name>
    <dbReference type="NCBI Taxonomy" id="2924040"/>
    <lineage>
        <taxon>Bacteria</taxon>
        <taxon>Pseudomonadati</taxon>
        <taxon>Bacteroidota</taxon>
        <taxon>Bacteroidia</taxon>
        <taxon>Bacteroidales</taxon>
        <taxon>Tannerellaceae</taxon>
        <taxon>Parabacteroides</taxon>
    </lineage>
</organism>
<keyword evidence="5 6" id="KW-0472">Membrane</keyword>
<dbReference type="InterPro" id="IPR005495">
    <property type="entry name" value="LptG/LptF_permease"/>
</dbReference>
<keyword evidence="4 6" id="KW-1133">Transmembrane helix</keyword>
<feature type="transmembrane region" description="Helical" evidence="6">
    <location>
        <begin position="452"/>
        <end position="470"/>
    </location>
</feature>
<evidence type="ECO:0000256" key="3">
    <source>
        <dbReference type="ARBA" id="ARBA00022692"/>
    </source>
</evidence>
<feature type="transmembrane region" description="Helical" evidence="6">
    <location>
        <begin position="56"/>
        <end position="78"/>
    </location>
</feature>
<evidence type="ECO:0000256" key="2">
    <source>
        <dbReference type="ARBA" id="ARBA00022475"/>
    </source>
</evidence>
<keyword evidence="3 6" id="KW-0812">Transmembrane</keyword>
<dbReference type="Proteomes" id="UP001165444">
    <property type="component" value="Unassembled WGS sequence"/>
</dbReference>
<dbReference type="PANTHER" id="PTHR33529">
    <property type="entry name" value="SLR0882 PROTEIN-RELATED"/>
    <property type="match status" value="1"/>
</dbReference>
<sequence>MLKIKRLYTFMLQTFLPLFLMTFGICLFIVLMQFLWKYIDDMVGKGLEMKVLAEMFFYAAMGLVPMALPLSILLASLMTFGNLGERLELLAMKSAGVSLIHIMRPLIIFISLVSVGAFFFQDKIMPVVQVKLYTLLYSIKQKSPELEIPEGVFYKEITGFNVYVKEKVPESGLLKDVMIYDYSEGFNNARVIVADSGRLKTSADKLYLVLSLYNGESFENLKNQTQKGKSKSAVPYRRESFATKDILIEFDANFNRTDESLMQNQFIGKGLSELQASIDSMGVRLDSIKRENATIILRQSYRQEFTKHELVDGKSQPISTIDSLAPIAQNMTLNFDSLYQSMTPGKQSAILNKAKSKIENTRAEMIFKASTIGEEAYKVRRHLTEWHKKFTISFACLIFFFIGAPLGAIIRKGGLGMPVVISVFLFIFYYIIDNIGFKMARDGIWEAWEGMWLSAAVLTPLGIFLTYKAVNDSVIMNADTYINALKNLVGRRAGRKVERKEVIIYTPDYDAILPRLTKLSADCKQYLQNHRRWINYIQYWKSGGKDHSAEALAQEMEAIIEELANSDQNLLLNKLMDYPIISNYHQLNANINRKVALAIGCFFPLGLIVYLFAIYQRKLLRQDINTVQKVSEEIKEMIFSLHLSKETLDNKNNI</sequence>
<comment type="caution">
    <text evidence="7">The sequence shown here is derived from an EMBL/GenBank/DDBJ whole genome shotgun (WGS) entry which is preliminary data.</text>
</comment>
<dbReference type="RefSeq" id="WP_243326308.1">
    <property type="nucleotide sequence ID" value="NZ_JAKZMM010000046.1"/>
</dbReference>
<gene>
    <name evidence="7" type="ORF">MUN53_14930</name>
</gene>
<keyword evidence="2" id="KW-1003">Cell membrane</keyword>
<keyword evidence="8" id="KW-1185">Reference proteome</keyword>
<dbReference type="EMBL" id="JAKZMM010000046">
    <property type="protein sequence ID" value="MCJ2381883.1"/>
    <property type="molecule type" value="Genomic_DNA"/>
</dbReference>
<dbReference type="Pfam" id="PF03739">
    <property type="entry name" value="LptF_LptG"/>
    <property type="match status" value="1"/>
</dbReference>
<comment type="subcellular location">
    <subcellularLocation>
        <location evidence="1">Cell membrane</location>
        <topology evidence="1">Multi-pass membrane protein</topology>
    </subcellularLocation>
</comment>
<feature type="transmembrane region" description="Helical" evidence="6">
    <location>
        <begin position="15"/>
        <end position="36"/>
    </location>
</feature>
<protein>
    <submittedName>
        <fullName evidence="7">LptF/LptG family permease</fullName>
    </submittedName>
</protein>